<gene>
    <name evidence="1" type="ORF">NXX45_04085</name>
</gene>
<dbReference type="EMBL" id="CP103216">
    <property type="protein sequence ID" value="UVR57243.1"/>
    <property type="molecule type" value="Genomic_DNA"/>
</dbReference>
<dbReference type="AlphaFoldDB" id="A0A9Q4J2H8"/>
<organism evidence="1 2">
    <name type="scientific">Bacteroides fragilis</name>
    <dbReference type="NCBI Taxonomy" id="817"/>
    <lineage>
        <taxon>Bacteria</taxon>
        <taxon>Pseudomonadati</taxon>
        <taxon>Bacteroidota</taxon>
        <taxon>Bacteroidia</taxon>
        <taxon>Bacteroidales</taxon>
        <taxon>Bacteroidaceae</taxon>
        <taxon>Bacteroides</taxon>
    </lineage>
</organism>
<evidence type="ECO:0000313" key="2">
    <source>
        <dbReference type="Proteomes" id="UP001060330"/>
    </source>
</evidence>
<dbReference type="RefSeq" id="WP_005783621.1">
    <property type="nucleotide sequence ID" value="NZ_CABKOU010000002.1"/>
</dbReference>
<reference evidence="1" key="1">
    <citation type="submission" date="2022-08" db="EMBL/GenBank/DDBJ databases">
        <title>Genome Sequencing of Bacteroides fragilis Group Isolates with Nanopore Technology.</title>
        <authorList>
            <person name="Tisza M.J."/>
            <person name="Smith D."/>
            <person name="Dekker J.P."/>
        </authorList>
    </citation>
    <scope>NUCLEOTIDE SEQUENCE</scope>
    <source>
        <strain evidence="1">BFG-70</strain>
    </source>
</reference>
<sequence length="205" mass="23138">MRFNLVVLFVILLSFSSCGREEKTVYDFPLEQSLKSDKEVSLNKELLAPYLVCSYDSTLCLIDWTANPMVHVYNMNTGKEMVAFGNKGMGPDDFLSISQMYVDMGKRSLVLYDQSLQTISSFQIDSLAQGSLSKIDCVSAPKLGMNRVYAYSDSIFYGSGTFESGLIAKCNQKEILNQYLPFPQTEQAVNRDVNYLLFRSYYEAG</sequence>
<dbReference type="Pfam" id="PF17170">
    <property type="entry name" value="DUF5128"/>
    <property type="match status" value="1"/>
</dbReference>
<name>A0A9Q4J2H8_BACFG</name>
<dbReference type="PROSITE" id="PS51257">
    <property type="entry name" value="PROKAR_LIPOPROTEIN"/>
    <property type="match status" value="1"/>
</dbReference>
<protein>
    <submittedName>
        <fullName evidence="1">TolB-like 6-bladed beta-propeller domain-containing protein</fullName>
    </submittedName>
</protein>
<evidence type="ECO:0000313" key="1">
    <source>
        <dbReference type="EMBL" id="UVR57243.1"/>
    </source>
</evidence>
<accession>A0A9Q4J2H8</accession>
<proteinExistence type="predicted"/>
<dbReference type="Proteomes" id="UP001060330">
    <property type="component" value="Chromosome"/>
</dbReference>